<protein>
    <submittedName>
        <fullName evidence="1">DUF938 domain-containing protein</fullName>
    </submittedName>
</protein>
<dbReference type="InterPro" id="IPR010342">
    <property type="entry name" value="DUF938"/>
</dbReference>
<sequence length="197" mass="22259">MGSYSEACERNKGVILELLLEQFADRRRVLEIGSGTGQHASYFSRSLSWLEWLPTDHPGQLVDLKDNLGRQPAENLAPPRPLDVAWQDWSIDPVDAVFTANTFHIISWGQLERLFTGVGRVLEDGGKLAVYGPFRYQDGYTSASNAEFDQWLRQRDPASGIRDFEAVDRLAEAQGLQLVLDQSMPANNQLLLWQRRG</sequence>
<keyword evidence="2" id="KW-1185">Reference proteome</keyword>
<reference evidence="1 2" key="1">
    <citation type="submission" date="2018-07" db="EMBL/GenBank/DDBJ databases">
        <title>Motiliproteus coralliicola sp. nov., a bacterium isolated from Coral.</title>
        <authorList>
            <person name="Wang G."/>
        </authorList>
    </citation>
    <scope>NUCLEOTIDE SEQUENCE [LARGE SCALE GENOMIC DNA]</scope>
    <source>
        <strain evidence="1 2">C34</strain>
    </source>
</reference>
<name>A0A369WTT6_9GAMM</name>
<dbReference type="RefSeq" id="WP_114694605.1">
    <property type="nucleotide sequence ID" value="NZ_QQOH01000001.1"/>
</dbReference>
<proteinExistence type="predicted"/>
<dbReference type="AlphaFoldDB" id="A0A369WTT6"/>
<evidence type="ECO:0000313" key="2">
    <source>
        <dbReference type="Proteomes" id="UP000253769"/>
    </source>
</evidence>
<dbReference type="PANTHER" id="PTHR20974:SF0">
    <property type="entry name" value="UPF0585 PROTEIN CG18661"/>
    <property type="match status" value="1"/>
</dbReference>
<dbReference type="Pfam" id="PF06080">
    <property type="entry name" value="DUF938"/>
    <property type="match status" value="1"/>
</dbReference>
<accession>A0A369WTT6</accession>
<dbReference type="Gene3D" id="3.40.50.150">
    <property type="entry name" value="Vaccinia Virus protein VP39"/>
    <property type="match status" value="1"/>
</dbReference>
<dbReference type="EMBL" id="QQOH01000001">
    <property type="protein sequence ID" value="RDE25011.1"/>
    <property type="molecule type" value="Genomic_DNA"/>
</dbReference>
<dbReference type="InterPro" id="IPR029063">
    <property type="entry name" value="SAM-dependent_MTases_sf"/>
</dbReference>
<dbReference type="PANTHER" id="PTHR20974">
    <property type="entry name" value="UPF0585 PROTEIN CG18661"/>
    <property type="match status" value="1"/>
</dbReference>
<comment type="caution">
    <text evidence="1">The sequence shown here is derived from an EMBL/GenBank/DDBJ whole genome shotgun (WGS) entry which is preliminary data.</text>
</comment>
<dbReference type="OrthoDB" id="5563826at2"/>
<dbReference type="Proteomes" id="UP000253769">
    <property type="component" value="Unassembled WGS sequence"/>
</dbReference>
<evidence type="ECO:0000313" key="1">
    <source>
        <dbReference type="EMBL" id="RDE25011.1"/>
    </source>
</evidence>
<dbReference type="SUPFAM" id="SSF53335">
    <property type="entry name" value="S-adenosyl-L-methionine-dependent methyltransferases"/>
    <property type="match status" value="1"/>
</dbReference>
<organism evidence="1 2">
    <name type="scientific">Motiliproteus coralliicola</name>
    <dbReference type="NCBI Taxonomy" id="2283196"/>
    <lineage>
        <taxon>Bacteria</taxon>
        <taxon>Pseudomonadati</taxon>
        <taxon>Pseudomonadota</taxon>
        <taxon>Gammaproteobacteria</taxon>
        <taxon>Oceanospirillales</taxon>
        <taxon>Oceanospirillaceae</taxon>
        <taxon>Motiliproteus</taxon>
    </lineage>
</organism>
<gene>
    <name evidence="1" type="ORF">DV711_05425</name>
</gene>